<dbReference type="AlphaFoldDB" id="A0A4Q5BA94"/>
<organism evidence="1 2">
    <name type="scientific">Bifidobacterium pseudolongum subsp. globosum</name>
    <dbReference type="NCBI Taxonomy" id="1690"/>
    <lineage>
        <taxon>Bacteria</taxon>
        <taxon>Bacillati</taxon>
        <taxon>Actinomycetota</taxon>
        <taxon>Actinomycetes</taxon>
        <taxon>Bifidobacteriales</taxon>
        <taxon>Bifidobacteriaceae</taxon>
        <taxon>Bifidobacterium</taxon>
    </lineage>
</organism>
<dbReference type="InterPro" id="IPR009061">
    <property type="entry name" value="DNA-bd_dom_put_sf"/>
</dbReference>
<evidence type="ECO:0008006" key="3">
    <source>
        <dbReference type="Google" id="ProtNLM"/>
    </source>
</evidence>
<dbReference type="SUPFAM" id="SSF46955">
    <property type="entry name" value="Putative DNA-binding domain"/>
    <property type="match status" value="1"/>
</dbReference>
<gene>
    <name evidence="1" type="ORF">PG2072B_1030</name>
</gene>
<evidence type="ECO:0000313" key="1">
    <source>
        <dbReference type="EMBL" id="RYQ68427.1"/>
    </source>
</evidence>
<protein>
    <recommendedName>
        <fullName evidence="3">Helix-turn-helix domain-containing protein</fullName>
    </recommendedName>
</protein>
<evidence type="ECO:0000313" key="2">
    <source>
        <dbReference type="Proteomes" id="UP000293268"/>
    </source>
</evidence>
<comment type="caution">
    <text evidence="1">The sequence shown here is derived from an EMBL/GenBank/DDBJ whole genome shotgun (WGS) entry which is preliminary data.</text>
</comment>
<dbReference type="Gene3D" id="1.10.10.10">
    <property type="entry name" value="Winged helix-like DNA-binding domain superfamily/Winged helix DNA-binding domain"/>
    <property type="match status" value="1"/>
</dbReference>
<dbReference type="RefSeq" id="WP_129913199.1">
    <property type="nucleotide sequence ID" value="NZ_SBKU01000007.1"/>
</dbReference>
<sequence>MSDTIMGAGSWWTPRETAEFLGVTVATLAKWRSLATHPDLPYVKYGHNVLYDPEAVRHWFHNRLKPRTSTHIEDCTRNQKTVRSRS</sequence>
<dbReference type="EMBL" id="SBKU01000007">
    <property type="protein sequence ID" value="RYQ68427.1"/>
    <property type="molecule type" value="Genomic_DNA"/>
</dbReference>
<name>A0A4Q5BA94_9BIFI</name>
<dbReference type="InterPro" id="IPR036388">
    <property type="entry name" value="WH-like_DNA-bd_sf"/>
</dbReference>
<proteinExistence type="predicted"/>
<dbReference type="Proteomes" id="UP000293268">
    <property type="component" value="Unassembled WGS sequence"/>
</dbReference>
<reference evidence="1 2" key="1">
    <citation type="submission" date="2019-01" db="EMBL/GenBank/DDBJ databases">
        <title>Unveiling genomic diversity among members of the Bifidobacterium pseudolongum species, a widely distributed gut commensal of the animal kingdom.</title>
        <authorList>
            <person name="Lugli G.A."/>
            <person name="Duranti S."/>
            <person name="Albert K."/>
            <person name="Mancabelli L."/>
            <person name="Napoli S."/>
            <person name="Viappiani A."/>
            <person name="Anzalone R."/>
            <person name="Longhi G."/>
            <person name="Milani C."/>
            <person name="Turroni F."/>
            <person name="Alessandri G."/>
            <person name="Sela D.A."/>
            <person name="Van Sinderen D."/>
            <person name="Ventura M."/>
        </authorList>
    </citation>
    <scope>NUCLEOTIDE SEQUENCE [LARGE SCALE GENOMIC DNA]</scope>
    <source>
        <strain evidence="1 2">2072B</strain>
    </source>
</reference>
<accession>A0A4Q5BA94</accession>